<dbReference type="Proteomes" id="UP000184038">
    <property type="component" value="Unassembled WGS sequence"/>
</dbReference>
<protein>
    <submittedName>
        <fullName evidence="2">ABC-2 type transport system permease protein</fullName>
    </submittedName>
</protein>
<dbReference type="OrthoDB" id="9788195at2"/>
<dbReference type="PANTHER" id="PTHR36833">
    <property type="entry name" value="SLR0610 PROTEIN-RELATED"/>
    <property type="match status" value="1"/>
</dbReference>
<feature type="transmembrane region" description="Helical" evidence="1">
    <location>
        <begin position="63"/>
        <end position="85"/>
    </location>
</feature>
<evidence type="ECO:0000256" key="1">
    <source>
        <dbReference type="SAM" id="Phobius"/>
    </source>
</evidence>
<gene>
    <name evidence="2" type="ORF">SAMN02746066_00361</name>
</gene>
<evidence type="ECO:0000313" key="3">
    <source>
        <dbReference type="Proteomes" id="UP000184038"/>
    </source>
</evidence>
<feature type="transmembrane region" description="Helical" evidence="1">
    <location>
        <begin position="201"/>
        <end position="222"/>
    </location>
</feature>
<name>A0A1M7F3D6_9FIRM</name>
<feature type="transmembrane region" description="Helical" evidence="1">
    <location>
        <begin position="142"/>
        <end position="162"/>
    </location>
</feature>
<keyword evidence="1" id="KW-1133">Transmembrane helix</keyword>
<dbReference type="Pfam" id="PF06182">
    <property type="entry name" value="ABC2_membrane_6"/>
    <property type="match status" value="1"/>
</dbReference>
<dbReference type="AlphaFoldDB" id="A0A1M7F3D6"/>
<dbReference type="STRING" id="1120996.SAMN02746066_00361"/>
<accession>A0A1M7F3D6</accession>
<keyword evidence="3" id="KW-1185">Reference proteome</keyword>
<dbReference type="RefSeq" id="WP_073282134.1">
    <property type="nucleotide sequence ID" value="NZ_FRCP01000005.1"/>
</dbReference>
<dbReference type="EMBL" id="FRCP01000005">
    <property type="protein sequence ID" value="SHL98209.1"/>
    <property type="molecule type" value="Genomic_DNA"/>
</dbReference>
<evidence type="ECO:0000313" key="2">
    <source>
        <dbReference type="EMBL" id="SHL98209.1"/>
    </source>
</evidence>
<dbReference type="PANTHER" id="PTHR36833:SF1">
    <property type="entry name" value="INTEGRAL MEMBRANE TRANSPORT PROTEIN"/>
    <property type="match status" value="1"/>
</dbReference>
<keyword evidence="1" id="KW-0472">Membrane</keyword>
<proteinExistence type="predicted"/>
<feature type="transmembrane region" description="Helical" evidence="1">
    <location>
        <begin position="106"/>
        <end position="136"/>
    </location>
</feature>
<dbReference type="InterPro" id="IPR010390">
    <property type="entry name" value="ABC-2_transporter-like"/>
</dbReference>
<keyword evidence="1" id="KW-0812">Transmembrane</keyword>
<feature type="transmembrane region" description="Helical" evidence="1">
    <location>
        <begin position="228"/>
        <end position="248"/>
    </location>
</feature>
<reference evidence="2 3" key="1">
    <citation type="submission" date="2016-11" db="EMBL/GenBank/DDBJ databases">
        <authorList>
            <person name="Jaros S."/>
            <person name="Januszkiewicz K."/>
            <person name="Wedrychowicz H."/>
        </authorList>
    </citation>
    <scope>NUCLEOTIDE SEQUENCE [LARGE SCALE GENOMIC DNA]</scope>
    <source>
        <strain evidence="2 3">DSM 15930</strain>
    </source>
</reference>
<sequence>MKKYLMIYKESMRVSIASAATYRANFILHSIITLLGNIVFPLVTLLIYGSGASFEGWSMYEVLLIQSIFTMSTGLSNMFFGGMVWNTMEHVREGTFETVLIKPVDCMFYLLATNFGIHSFGVVAGGMVVFIISLVHVGNATIVMWLQFLLLFLMGLFVMLGMELLMAATSFKWVANSRIPEMYGSVRQFGNYPQTIFNKSIIYLTSFILPVGMIGFFPASALLGRLEWWMLVSIFPCILFLMLGIWVYRYMVRLYEGVGG</sequence>
<feature type="transmembrane region" description="Helical" evidence="1">
    <location>
        <begin position="21"/>
        <end position="43"/>
    </location>
</feature>
<organism evidence="2 3">
    <name type="scientific">Anaerosporobacter mobilis DSM 15930</name>
    <dbReference type="NCBI Taxonomy" id="1120996"/>
    <lineage>
        <taxon>Bacteria</taxon>
        <taxon>Bacillati</taxon>
        <taxon>Bacillota</taxon>
        <taxon>Clostridia</taxon>
        <taxon>Lachnospirales</taxon>
        <taxon>Lachnospiraceae</taxon>
        <taxon>Anaerosporobacter</taxon>
    </lineage>
</organism>